<comment type="subcellular location">
    <subcellularLocation>
        <location evidence="6">Cytoplasm</location>
    </subcellularLocation>
</comment>
<dbReference type="GO" id="GO:0016787">
    <property type="term" value="F:hydrolase activity"/>
    <property type="evidence" value="ECO:0007669"/>
    <property type="project" value="UniProtKB-KW"/>
</dbReference>
<feature type="binding site" evidence="6">
    <location>
        <begin position="268"/>
        <end position="271"/>
    </location>
    <ligand>
        <name>GTP</name>
        <dbReference type="ChEBI" id="CHEBI:37565"/>
    </ligand>
</feature>
<evidence type="ECO:0000259" key="7">
    <source>
        <dbReference type="PROSITE" id="PS51709"/>
    </source>
</evidence>
<dbReference type="Pfam" id="PF01926">
    <property type="entry name" value="MMR_HSR1"/>
    <property type="match status" value="1"/>
</dbReference>
<dbReference type="Proteomes" id="UP001243420">
    <property type="component" value="Chromosome"/>
</dbReference>
<dbReference type="SUPFAM" id="SSF116878">
    <property type="entry name" value="TrmE connector domain"/>
    <property type="match status" value="1"/>
</dbReference>
<dbReference type="InterPro" id="IPR027266">
    <property type="entry name" value="TrmE/GcvT-like"/>
</dbReference>
<feature type="binding site" evidence="6">
    <location>
        <position position="21"/>
    </location>
    <ligand>
        <name>(6S)-5-formyl-5,6,7,8-tetrahydrofolate</name>
        <dbReference type="ChEBI" id="CHEBI:57457"/>
    </ligand>
</feature>
<evidence type="ECO:0000256" key="4">
    <source>
        <dbReference type="ARBA" id="ARBA00022958"/>
    </source>
</evidence>
<dbReference type="Gene3D" id="3.40.50.300">
    <property type="entry name" value="P-loop containing nucleotide triphosphate hydrolases"/>
    <property type="match status" value="1"/>
</dbReference>
<comment type="subunit">
    <text evidence="6">Homodimer. Heterotetramer of two MnmE and two MnmG subunits.</text>
</comment>
<dbReference type="InterPro" id="IPR027368">
    <property type="entry name" value="MnmE_dom2"/>
</dbReference>
<name>A0ABY8LJH5_9RHOB</name>
<keyword evidence="9" id="KW-1185">Reference proteome</keyword>
<keyword evidence="2 6" id="KW-0819">tRNA processing</keyword>
<keyword evidence="6" id="KW-0460">Magnesium</keyword>
<dbReference type="NCBIfam" id="TIGR00231">
    <property type="entry name" value="small_GTP"/>
    <property type="match status" value="1"/>
</dbReference>
<feature type="binding site" evidence="6">
    <location>
        <position position="245"/>
    </location>
    <ligand>
        <name>K(+)</name>
        <dbReference type="ChEBI" id="CHEBI:29103"/>
    </ligand>
</feature>
<dbReference type="CDD" id="cd14858">
    <property type="entry name" value="TrmE_N"/>
    <property type="match status" value="1"/>
</dbReference>
<dbReference type="NCBIfam" id="NF003661">
    <property type="entry name" value="PRK05291.1-3"/>
    <property type="match status" value="1"/>
</dbReference>
<dbReference type="SUPFAM" id="SSF52540">
    <property type="entry name" value="P-loop containing nucleoside triphosphate hydrolases"/>
    <property type="match status" value="1"/>
</dbReference>
<evidence type="ECO:0000256" key="6">
    <source>
        <dbReference type="HAMAP-Rule" id="MF_00379"/>
    </source>
</evidence>
<feature type="binding site" evidence="6">
    <location>
        <position position="228"/>
    </location>
    <ligand>
        <name>Mg(2+)</name>
        <dbReference type="ChEBI" id="CHEBI:18420"/>
    </ligand>
</feature>
<feature type="binding site" evidence="6">
    <location>
        <position position="118"/>
    </location>
    <ligand>
        <name>(6S)-5-formyl-5,6,7,8-tetrahydrofolate</name>
        <dbReference type="ChEBI" id="CHEBI:57457"/>
    </ligand>
</feature>
<evidence type="ECO:0000256" key="3">
    <source>
        <dbReference type="ARBA" id="ARBA00022741"/>
    </source>
</evidence>
<dbReference type="InterPro" id="IPR031168">
    <property type="entry name" value="G_TrmE"/>
</dbReference>
<evidence type="ECO:0000313" key="8">
    <source>
        <dbReference type="EMBL" id="WGH80293.1"/>
    </source>
</evidence>
<feature type="domain" description="TrmE-type G" evidence="7">
    <location>
        <begin position="214"/>
        <end position="351"/>
    </location>
</feature>
<dbReference type="HAMAP" id="MF_00379">
    <property type="entry name" value="GTPase_MnmE"/>
    <property type="match status" value="1"/>
</dbReference>
<feature type="binding site" evidence="6">
    <location>
        <begin position="243"/>
        <end position="249"/>
    </location>
    <ligand>
        <name>GTP</name>
        <dbReference type="ChEBI" id="CHEBI:37565"/>
    </ligand>
</feature>
<organism evidence="8 9">
    <name type="scientific">Jannaschia ovalis</name>
    <dbReference type="NCBI Taxonomy" id="3038773"/>
    <lineage>
        <taxon>Bacteria</taxon>
        <taxon>Pseudomonadati</taxon>
        <taxon>Pseudomonadota</taxon>
        <taxon>Alphaproteobacteria</taxon>
        <taxon>Rhodobacterales</taxon>
        <taxon>Roseobacteraceae</taxon>
        <taxon>Jannaschia</taxon>
    </lineage>
</organism>
<dbReference type="InterPro" id="IPR006073">
    <property type="entry name" value="GTP-bd"/>
</dbReference>
<dbReference type="CDD" id="cd04164">
    <property type="entry name" value="trmE"/>
    <property type="match status" value="1"/>
</dbReference>
<feature type="binding site" evidence="6">
    <location>
        <position position="224"/>
    </location>
    <ligand>
        <name>K(+)</name>
        <dbReference type="ChEBI" id="CHEBI:29103"/>
    </ligand>
</feature>
<comment type="cofactor">
    <cofactor evidence="6">
        <name>K(+)</name>
        <dbReference type="ChEBI" id="CHEBI:29103"/>
    </cofactor>
    <text evidence="6">Binds 1 potassium ion per subunit.</text>
</comment>
<keyword evidence="5 6" id="KW-0342">GTP-binding</keyword>
<dbReference type="PRINTS" id="PR00326">
    <property type="entry name" value="GTP1OBG"/>
</dbReference>
<dbReference type="PANTHER" id="PTHR42714:SF2">
    <property type="entry name" value="TRNA MODIFICATION GTPASE GTPBP3, MITOCHONDRIAL"/>
    <property type="match status" value="1"/>
</dbReference>
<reference evidence="8 9" key="1">
    <citation type="submission" date="2023-04" db="EMBL/GenBank/DDBJ databases">
        <title>Jannaschia ovalis sp. nov., a marine bacterium isolated from sea tidal flat.</title>
        <authorList>
            <person name="Kwon D.Y."/>
            <person name="Kim J.-J."/>
        </authorList>
    </citation>
    <scope>NUCLEOTIDE SEQUENCE [LARGE SCALE GENOMIC DNA]</scope>
    <source>
        <strain evidence="8 9">GRR-S6-38</strain>
    </source>
</reference>
<keyword evidence="6" id="KW-0963">Cytoplasm</keyword>
<evidence type="ECO:0000256" key="1">
    <source>
        <dbReference type="ARBA" id="ARBA00011043"/>
    </source>
</evidence>
<dbReference type="RefSeq" id="WP_279967361.1">
    <property type="nucleotide sequence ID" value="NZ_CP122537.1"/>
</dbReference>
<accession>A0ABY8LJH5</accession>
<evidence type="ECO:0000313" key="9">
    <source>
        <dbReference type="Proteomes" id="UP001243420"/>
    </source>
</evidence>
<dbReference type="InterPro" id="IPR027417">
    <property type="entry name" value="P-loop_NTPase"/>
</dbReference>
<dbReference type="InterPro" id="IPR025867">
    <property type="entry name" value="MnmE_helical"/>
</dbReference>
<dbReference type="SUPFAM" id="SSF103025">
    <property type="entry name" value="Folate-binding domain"/>
    <property type="match status" value="1"/>
</dbReference>
<dbReference type="PROSITE" id="PS51709">
    <property type="entry name" value="G_TRME"/>
    <property type="match status" value="1"/>
</dbReference>
<comment type="similarity">
    <text evidence="1 6">Belongs to the TRAFAC class TrmE-Era-EngA-EngB-Septin-like GTPase superfamily. TrmE GTPase family.</text>
</comment>
<dbReference type="Pfam" id="PF10396">
    <property type="entry name" value="TrmE_N"/>
    <property type="match status" value="1"/>
</dbReference>
<feature type="binding site" evidence="6">
    <location>
        <position position="248"/>
    </location>
    <ligand>
        <name>K(+)</name>
        <dbReference type="ChEBI" id="CHEBI:29103"/>
    </ligand>
</feature>
<dbReference type="Gene3D" id="1.20.120.430">
    <property type="entry name" value="tRNA modification GTPase MnmE domain 2"/>
    <property type="match status" value="1"/>
</dbReference>
<dbReference type="Gene3D" id="3.30.1360.120">
    <property type="entry name" value="Probable tRNA modification gtpase trme, domain 1"/>
    <property type="match status" value="1"/>
</dbReference>
<evidence type="ECO:0000256" key="5">
    <source>
        <dbReference type="ARBA" id="ARBA00023134"/>
    </source>
</evidence>
<dbReference type="InterPro" id="IPR004520">
    <property type="entry name" value="GTPase_MnmE"/>
</dbReference>
<dbReference type="InterPro" id="IPR018948">
    <property type="entry name" value="GTP-bd_TrmE_N"/>
</dbReference>
<comment type="caution">
    <text evidence="6">Lacks conserved residue(s) required for the propagation of feature annotation.</text>
</comment>
<keyword evidence="4 6" id="KW-0630">Potassium</keyword>
<feature type="binding site" evidence="6">
    <location>
        <position position="78"/>
    </location>
    <ligand>
        <name>(6S)-5-formyl-5,6,7,8-tetrahydrofolate</name>
        <dbReference type="ChEBI" id="CHEBI:57457"/>
    </ligand>
</feature>
<protein>
    <recommendedName>
        <fullName evidence="6">tRNA modification GTPase MnmE</fullName>
        <ecNumber evidence="6">3.6.-.-</ecNumber>
    </recommendedName>
</protein>
<dbReference type="PANTHER" id="PTHR42714">
    <property type="entry name" value="TRNA MODIFICATION GTPASE GTPBP3"/>
    <property type="match status" value="1"/>
</dbReference>
<keyword evidence="3 6" id="KW-0547">Nucleotide-binding</keyword>
<proteinExistence type="inferred from homology"/>
<dbReference type="Pfam" id="PF12631">
    <property type="entry name" value="MnmE_helical"/>
    <property type="match status" value="1"/>
</dbReference>
<comment type="function">
    <text evidence="6">Exhibits a very high intrinsic GTPase hydrolysis rate. Involved in the addition of a carboxymethylaminomethyl (cmnm) group at the wobble position (U34) of certain tRNAs, forming tRNA-cmnm(5)s(2)U34.</text>
</comment>
<feature type="binding site" evidence="6">
    <location>
        <position position="243"/>
    </location>
    <ligand>
        <name>K(+)</name>
        <dbReference type="ChEBI" id="CHEBI:29103"/>
    </ligand>
</feature>
<dbReference type="EMBL" id="CP122537">
    <property type="protein sequence ID" value="WGH80293.1"/>
    <property type="molecule type" value="Genomic_DNA"/>
</dbReference>
<dbReference type="EC" id="3.6.-.-" evidence="6"/>
<feature type="binding site" evidence="6">
    <location>
        <begin position="224"/>
        <end position="229"/>
    </location>
    <ligand>
        <name>GTP</name>
        <dbReference type="ChEBI" id="CHEBI:37565"/>
    </ligand>
</feature>
<evidence type="ECO:0000256" key="2">
    <source>
        <dbReference type="ARBA" id="ARBA00022694"/>
    </source>
</evidence>
<keyword evidence="6" id="KW-0479">Metal-binding</keyword>
<dbReference type="InterPro" id="IPR005225">
    <property type="entry name" value="Small_GTP-bd"/>
</dbReference>
<feature type="binding site" evidence="6">
    <location>
        <position position="425"/>
    </location>
    <ligand>
        <name>(6S)-5-formyl-5,6,7,8-tetrahydrofolate</name>
        <dbReference type="ChEBI" id="CHEBI:57457"/>
    </ligand>
</feature>
<feature type="binding site" evidence="6">
    <location>
        <position position="249"/>
    </location>
    <ligand>
        <name>Mg(2+)</name>
        <dbReference type="ChEBI" id="CHEBI:18420"/>
    </ligand>
</feature>
<keyword evidence="6 8" id="KW-0378">Hydrolase</keyword>
<sequence length="425" mass="45362">MEDTIFALATAEGKAGVAVIRLSGPDSVAILERLGGRAPEARRASVQRLTDDGGALLDEALVLRFDEGASFTGEAVVELHLHGSIAIIRAVLDAIARTGLARLARPGEFTRRALMNDRMDLLQVQGLGDLIDAETEAQRREAMRVYTGEISARVTGWRDRLIRARALTEATIDFADEEVPEDVSPEVTAILAQLLSEIDAELAGVRAAKRIRSGFTVALVGPPNAGKSSLINALTRSDAAIVSDIAGTTRDVIEVRTDLRGLAVTFLDTAGIRETADRIEQLGVERARQRASAADLRIFLAGDGADELGLPEQPGDLRIRTRADIDPRGTISTKTMAGIDALLDSVHARLAEQSADAGLITRERDRAALNEARQRIATVLENSAIEAELVAAELQAAADTLRAIIGGVDIEAILDDIFASFCIGK</sequence>
<gene>
    <name evidence="6 8" type="primary">mnmE</name>
    <name evidence="6" type="synonym">trmE</name>
    <name evidence="8" type="ORF">P8627_08525</name>
</gene>